<dbReference type="Pfam" id="PF07676">
    <property type="entry name" value="PD40"/>
    <property type="match status" value="6"/>
</dbReference>
<dbReference type="OrthoDB" id="8432779at2"/>
<keyword evidence="2" id="KW-1133">Transmembrane helix</keyword>
<proteinExistence type="inferred from homology"/>
<feature type="transmembrane region" description="Helical" evidence="2">
    <location>
        <begin position="457"/>
        <end position="477"/>
    </location>
</feature>
<dbReference type="AlphaFoldDB" id="A0A1G6V308"/>
<dbReference type="SUPFAM" id="SSF69304">
    <property type="entry name" value="Tricorn protease N-terminal domain"/>
    <property type="match status" value="1"/>
</dbReference>
<dbReference type="PANTHER" id="PTHR36842">
    <property type="entry name" value="PROTEIN TOLB HOMOLOG"/>
    <property type="match status" value="1"/>
</dbReference>
<dbReference type="Proteomes" id="UP000199060">
    <property type="component" value="Unassembled WGS sequence"/>
</dbReference>
<feature type="transmembrane region" description="Helical" evidence="2">
    <location>
        <begin position="498"/>
        <end position="516"/>
    </location>
</feature>
<feature type="transmembrane region" description="Helical" evidence="2">
    <location>
        <begin position="389"/>
        <end position="411"/>
    </location>
</feature>
<keyword evidence="5" id="KW-1185">Reference proteome</keyword>
<gene>
    <name evidence="4" type="ORF">SAMN04488104_103216</name>
</gene>
<evidence type="ECO:0000313" key="5">
    <source>
        <dbReference type="Proteomes" id="UP000199060"/>
    </source>
</evidence>
<feature type="signal peptide" evidence="3">
    <location>
        <begin position="1"/>
        <end position="20"/>
    </location>
</feature>
<feature type="chain" id="PRO_5011729536" evidence="3">
    <location>
        <begin position="21"/>
        <end position="770"/>
    </location>
</feature>
<dbReference type="PANTHER" id="PTHR36842:SF1">
    <property type="entry name" value="PROTEIN TOLB"/>
    <property type="match status" value="1"/>
</dbReference>
<evidence type="ECO:0000256" key="2">
    <source>
        <dbReference type="SAM" id="Phobius"/>
    </source>
</evidence>
<organism evidence="4 5">
    <name type="scientific">Algoriphagus faecimaris</name>
    <dbReference type="NCBI Taxonomy" id="686796"/>
    <lineage>
        <taxon>Bacteria</taxon>
        <taxon>Pseudomonadati</taxon>
        <taxon>Bacteroidota</taxon>
        <taxon>Cytophagia</taxon>
        <taxon>Cytophagales</taxon>
        <taxon>Cyclobacteriaceae</taxon>
        <taxon>Algoriphagus</taxon>
    </lineage>
</organism>
<keyword evidence="3" id="KW-0732">Signal</keyword>
<evidence type="ECO:0000256" key="1">
    <source>
        <dbReference type="ARBA" id="ARBA00009820"/>
    </source>
</evidence>
<protein>
    <submittedName>
        <fullName evidence="4">WD40-like Beta Propeller Repeat</fullName>
    </submittedName>
</protein>
<dbReference type="EMBL" id="FNAC01000032">
    <property type="protein sequence ID" value="SDD48009.1"/>
    <property type="molecule type" value="Genomic_DNA"/>
</dbReference>
<dbReference type="Gene3D" id="2.120.10.30">
    <property type="entry name" value="TolB, C-terminal domain"/>
    <property type="match status" value="3"/>
</dbReference>
<comment type="similarity">
    <text evidence="1">Belongs to the TolB family.</text>
</comment>
<evidence type="ECO:0000313" key="4">
    <source>
        <dbReference type="EMBL" id="SDD48009.1"/>
    </source>
</evidence>
<keyword evidence="2" id="KW-0812">Transmembrane</keyword>
<dbReference type="SUPFAM" id="SSF82171">
    <property type="entry name" value="DPP6 N-terminal domain-like"/>
    <property type="match status" value="1"/>
</dbReference>
<reference evidence="5" key="1">
    <citation type="submission" date="2016-10" db="EMBL/GenBank/DDBJ databases">
        <authorList>
            <person name="Varghese N."/>
            <person name="Submissions S."/>
        </authorList>
    </citation>
    <scope>NUCLEOTIDE SEQUENCE [LARGE SCALE GENOMIC DNA]</scope>
    <source>
        <strain evidence="5">DSM 23095</strain>
    </source>
</reference>
<dbReference type="RefSeq" id="WP_087940407.1">
    <property type="nucleotide sequence ID" value="NZ_FNAC01000032.1"/>
</dbReference>
<evidence type="ECO:0000256" key="3">
    <source>
        <dbReference type="SAM" id="SignalP"/>
    </source>
</evidence>
<keyword evidence="2" id="KW-0472">Membrane</keyword>
<dbReference type="InterPro" id="IPR011659">
    <property type="entry name" value="WD40"/>
</dbReference>
<sequence>MRKAIFFLILIFLGSFSVRAQDRVFFSSFSPETWEIYLSKDDGKSFQAITDHSALDYDAVISPDEQWIVFTSERSGIPQLYVMPLDGSAEPRLLIQSDSFQDQATFSHDGAQLAFVASHEGNAEIYVMDFLPDSMQDISAAKNLTNHPGGDFRPSFSPDGKFLAFSSDRGHAIRPHRVFPFAMDRIGDIYKLDLQSGNLDRLTEEEAWDGSPKWSADGKEIYFYSGRKNNQPAIFRMKADGSDVVQLTDSSHVGLSPELISDGKLAYTSVNQAADRVYQLTLDIQSQKVDTLYKGELDLFHPQRTKNGLWVAHGAKTAQEVESNQGGFPGSLIGAGFPILKNQDSLSLELTAIRRAFAAPPDPNGPFLVFDYFDQADPTKIFIEGATSWVWIALILILLSVGMLIRGLYLGIRNRKKIRFWKFLLAVLGALIGLVAALGVFFFFFLVDFMKFDYLPFAAFGLFLILGGLALLFYFKWKKAKKSTDSQSTLPAYLFRTFLVLSLLCIYLGFFAGYFFQVKPELYRVNYKTLESERIHTINPQSGIHPAFSTVIDLKYLPDGSGLLLTTGPFRGDQGSKATVWEYDFASKSQRNLTQMNKNSGFGDFSAAKDRLVFRSDKDGNFDIFVKENGVLTNLTKSPSRENFPVISPDGNKIAFVGDQNGKDVGGGIKTMDIYLIEREGENWSKPKQLTFTQTQTGHPHFSPDGEWLIYTTEEYGINDEQPLSQSFIFSPQMYGEIVALRLRDGKKVKLTHNKWEEGAPLWVKGLEAQ</sequence>
<accession>A0A1G6V308</accession>
<dbReference type="STRING" id="686796.SAMN04488104_103216"/>
<name>A0A1G6V308_9BACT</name>
<dbReference type="InterPro" id="IPR011042">
    <property type="entry name" value="6-blade_b-propeller_TolB-like"/>
</dbReference>
<feature type="transmembrane region" description="Helical" evidence="2">
    <location>
        <begin position="423"/>
        <end position="445"/>
    </location>
</feature>